<evidence type="ECO:0000313" key="1">
    <source>
        <dbReference type="EMBL" id="OAD70326.1"/>
    </source>
</evidence>
<dbReference type="OrthoDB" id="2278238at2759"/>
<gene>
    <name evidence="1" type="ORF">PHYBLDRAFT_171710</name>
</gene>
<reference evidence="2" key="1">
    <citation type="submission" date="2015-06" db="EMBL/GenBank/DDBJ databases">
        <title>Expansion of signal transduction pathways in fungi by whole-genome duplication.</title>
        <authorList>
            <consortium name="DOE Joint Genome Institute"/>
            <person name="Corrochano L.M."/>
            <person name="Kuo A."/>
            <person name="Marcet-Houben M."/>
            <person name="Polaino S."/>
            <person name="Salamov A."/>
            <person name="Villalobos J.M."/>
            <person name="Alvarez M.I."/>
            <person name="Avalos J."/>
            <person name="Benito E.P."/>
            <person name="Benoit I."/>
            <person name="Burger G."/>
            <person name="Camino L.P."/>
            <person name="Canovas D."/>
            <person name="Cerda-Olmedo E."/>
            <person name="Cheng J.-F."/>
            <person name="Dominguez A."/>
            <person name="Elias M."/>
            <person name="Eslava A.P."/>
            <person name="Glaser F."/>
            <person name="Grimwood J."/>
            <person name="Gutierrez G."/>
            <person name="Heitman J."/>
            <person name="Henrissat B."/>
            <person name="Iturriaga E.A."/>
            <person name="Lang B.F."/>
            <person name="Lavin J.L."/>
            <person name="Lee S."/>
            <person name="Li W."/>
            <person name="Lindquist E."/>
            <person name="Lopez-Garcia S."/>
            <person name="Luque E.M."/>
            <person name="Marcos A.T."/>
            <person name="Martin J."/>
            <person name="McCluskey K."/>
            <person name="Medina H.R."/>
            <person name="Miralles-Duran A."/>
            <person name="Miyazaki A."/>
            <person name="Munoz-Torres E."/>
            <person name="Oguiza J.A."/>
            <person name="Ohm R."/>
            <person name="Olmedo M."/>
            <person name="Orejas M."/>
            <person name="Ortiz-Castellanos L."/>
            <person name="Pisabarro A.G."/>
            <person name="Rodriguez-Romero J."/>
            <person name="Ruiz-Herrera J."/>
            <person name="Ruiz-Vazquez R."/>
            <person name="Sanz C."/>
            <person name="Schackwitz W."/>
            <person name="Schmutz J."/>
            <person name="Shahriari M."/>
            <person name="Shelest E."/>
            <person name="Silva-Franco F."/>
            <person name="Soanes D."/>
            <person name="Syed K."/>
            <person name="Tagua V.G."/>
            <person name="Talbot N.J."/>
            <person name="Thon M."/>
            <person name="De vries R.P."/>
            <person name="Wiebenga A."/>
            <person name="Yadav J.S."/>
            <person name="Braun E.L."/>
            <person name="Baker S."/>
            <person name="Garre V."/>
            <person name="Horwitz B."/>
            <person name="Torres-Martinez S."/>
            <person name="Idnurm A."/>
            <person name="Herrera-Estrella A."/>
            <person name="Gabaldon T."/>
            <person name="Grigoriev I.V."/>
        </authorList>
    </citation>
    <scope>NUCLEOTIDE SEQUENCE [LARGE SCALE GENOMIC DNA]</scope>
    <source>
        <strain evidence="2">NRRL 1555(-)</strain>
    </source>
</reference>
<dbReference type="EMBL" id="KV440989">
    <property type="protein sequence ID" value="OAD70326.1"/>
    <property type="molecule type" value="Genomic_DNA"/>
</dbReference>
<proteinExistence type="predicted"/>
<keyword evidence="2" id="KW-1185">Reference proteome</keyword>
<dbReference type="VEuPathDB" id="FungiDB:PHYBLDRAFT_171710"/>
<dbReference type="InParanoid" id="A0A162PMH0"/>
<sequence length="177" mass="20023">MSCKSCGGCFTGSGCITTKKSSDKIQQTNERFSALLQLASTSNTTTSDHDHIIPTITAELARNNYSSQVSLLEAHSQLSLEDFLELAQLYWFYDIRGFLIAWTWEYHKGNAIQCLEAMRDQGNQKLLLWDYLDGQAEIHETFNGLELGMAGRVKRDPTNKWFGKIEMPTSLGLAFWI</sequence>
<organism evidence="1 2">
    <name type="scientific">Phycomyces blakesleeanus (strain ATCC 8743b / DSM 1359 / FGSC 10004 / NBRC 33097 / NRRL 1555)</name>
    <dbReference type="NCBI Taxonomy" id="763407"/>
    <lineage>
        <taxon>Eukaryota</taxon>
        <taxon>Fungi</taxon>
        <taxon>Fungi incertae sedis</taxon>
        <taxon>Mucoromycota</taxon>
        <taxon>Mucoromycotina</taxon>
        <taxon>Mucoromycetes</taxon>
        <taxon>Mucorales</taxon>
        <taxon>Phycomycetaceae</taxon>
        <taxon>Phycomyces</taxon>
    </lineage>
</organism>
<accession>A0A162PMH0</accession>
<dbReference type="RefSeq" id="XP_018288366.1">
    <property type="nucleotide sequence ID" value="XM_018436650.1"/>
</dbReference>
<dbReference type="AlphaFoldDB" id="A0A162PMH0"/>
<dbReference type="PROSITE" id="PS51257">
    <property type="entry name" value="PROKAR_LIPOPROTEIN"/>
    <property type="match status" value="1"/>
</dbReference>
<protein>
    <submittedName>
        <fullName evidence="1">Uncharacterized protein</fullName>
    </submittedName>
</protein>
<dbReference type="GeneID" id="28997556"/>
<name>A0A162PMH0_PHYB8</name>
<dbReference type="Proteomes" id="UP000077315">
    <property type="component" value="Unassembled WGS sequence"/>
</dbReference>
<evidence type="ECO:0000313" key="2">
    <source>
        <dbReference type="Proteomes" id="UP000077315"/>
    </source>
</evidence>